<organism evidence="8 9">
    <name type="scientific">Prosthecobacter fluviatilis</name>
    <dbReference type="NCBI Taxonomy" id="445931"/>
    <lineage>
        <taxon>Bacteria</taxon>
        <taxon>Pseudomonadati</taxon>
        <taxon>Verrucomicrobiota</taxon>
        <taxon>Verrucomicrobiia</taxon>
        <taxon>Verrucomicrobiales</taxon>
        <taxon>Verrucomicrobiaceae</taxon>
        <taxon>Prosthecobacter</taxon>
    </lineage>
</organism>
<dbReference type="InterPro" id="IPR015422">
    <property type="entry name" value="PyrdxlP-dep_Trfase_small"/>
</dbReference>
<dbReference type="InterPro" id="IPR004838">
    <property type="entry name" value="NHTrfase_class1_PyrdxlP-BS"/>
</dbReference>
<dbReference type="Gene3D" id="3.40.640.10">
    <property type="entry name" value="Type I PLP-dependent aspartate aminotransferase-like (Major domain)"/>
    <property type="match status" value="1"/>
</dbReference>
<dbReference type="EC" id="2.6.1.-" evidence="6"/>
<reference evidence="9" key="1">
    <citation type="journal article" date="2019" name="Int. J. Syst. Evol. Microbiol.">
        <title>The Global Catalogue of Microorganisms (GCM) 10K type strain sequencing project: providing services to taxonomists for standard genome sequencing and annotation.</title>
        <authorList>
            <consortium name="The Broad Institute Genomics Platform"/>
            <consortium name="The Broad Institute Genome Sequencing Center for Infectious Disease"/>
            <person name="Wu L."/>
            <person name="Ma J."/>
        </authorList>
    </citation>
    <scope>NUCLEOTIDE SEQUENCE [LARGE SCALE GENOMIC DNA]</scope>
    <source>
        <strain evidence="9">CGMCC 4.1469</strain>
    </source>
</reference>
<evidence type="ECO:0000313" key="9">
    <source>
        <dbReference type="Proteomes" id="UP001596052"/>
    </source>
</evidence>
<dbReference type="EMBL" id="JBHSMQ010000001">
    <property type="protein sequence ID" value="MFC5454159.1"/>
    <property type="molecule type" value="Genomic_DNA"/>
</dbReference>
<evidence type="ECO:0000256" key="2">
    <source>
        <dbReference type="ARBA" id="ARBA00007441"/>
    </source>
</evidence>
<sequence length="392" mass="43629">MDYDNKISTIIRDLPRSGIRDFFELVIGRSDVISLGVGEPDKPTPWPIREAVIRSLEKGQTSYTSNLGLEALRVGISEYVTKHFRTTYDPKTEILVTVGVSEALDIAFRAVLNPGDEVIYHEPCYVSYSPSIKMAYGVPVVVQTREENEFALMAEDVEKAITPKTKVIALNFPTNPTGGIMPEAELAKIAALAVKHDLFVFTDEIYSELLYDGRKHKSIVEFPGMRERTVLLHGFSKAFAMTGWRLGYACAPAPLREAMMKIHQYCMLCAPIMSQMAGIEALKMGETAYEDMRQSYEQRRNLIVSRLNGMGLHCFNPGGAFYVFPEIRSTGLTSKEFAIQLLEKKSVAVVPGSAFSSAGEGFVRCCYATAPELIAKAMDLMEEFVNEVRGKK</sequence>
<proteinExistence type="inferred from homology"/>
<dbReference type="PROSITE" id="PS00105">
    <property type="entry name" value="AA_TRANSFER_CLASS_1"/>
    <property type="match status" value="1"/>
</dbReference>
<keyword evidence="9" id="KW-1185">Reference proteome</keyword>
<dbReference type="Gene3D" id="3.90.1150.10">
    <property type="entry name" value="Aspartate Aminotransferase, domain 1"/>
    <property type="match status" value="1"/>
</dbReference>
<evidence type="ECO:0000259" key="7">
    <source>
        <dbReference type="Pfam" id="PF00155"/>
    </source>
</evidence>
<protein>
    <recommendedName>
        <fullName evidence="6">Aminotransferase</fullName>
        <ecNumber evidence="6">2.6.1.-</ecNumber>
    </recommendedName>
</protein>
<dbReference type="InterPro" id="IPR050596">
    <property type="entry name" value="AspAT/PAT-like"/>
</dbReference>
<dbReference type="RefSeq" id="WP_377163948.1">
    <property type="nucleotide sequence ID" value="NZ_JBHSMQ010000001.1"/>
</dbReference>
<dbReference type="PANTHER" id="PTHR46383:SF3">
    <property type="entry name" value="ASPARTATE AMINOTRANSFERASE-RELATED"/>
    <property type="match status" value="1"/>
</dbReference>
<comment type="caution">
    <text evidence="8">The sequence shown here is derived from an EMBL/GenBank/DDBJ whole genome shotgun (WGS) entry which is preliminary data.</text>
</comment>
<dbReference type="Proteomes" id="UP001596052">
    <property type="component" value="Unassembled WGS sequence"/>
</dbReference>
<evidence type="ECO:0000256" key="6">
    <source>
        <dbReference type="RuleBase" id="RU000481"/>
    </source>
</evidence>
<comment type="similarity">
    <text evidence="2 6">Belongs to the class-I pyridoxal-phosphate-dependent aminotransferase family.</text>
</comment>
<dbReference type="CDD" id="cd00609">
    <property type="entry name" value="AAT_like"/>
    <property type="match status" value="1"/>
</dbReference>
<feature type="domain" description="Aminotransferase class I/classII large" evidence="7">
    <location>
        <begin position="31"/>
        <end position="376"/>
    </location>
</feature>
<keyword evidence="4 6" id="KW-0808">Transferase</keyword>
<name>A0ABW0KLI7_9BACT</name>
<evidence type="ECO:0000256" key="4">
    <source>
        <dbReference type="ARBA" id="ARBA00022679"/>
    </source>
</evidence>
<evidence type="ECO:0000256" key="5">
    <source>
        <dbReference type="ARBA" id="ARBA00022898"/>
    </source>
</evidence>
<gene>
    <name evidence="8" type="ORF">ACFQDI_04750</name>
</gene>
<dbReference type="InterPro" id="IPR015424">
    <property type="entry name" value="PyrdxlP-dep_Trfase"/>
</dbReference>
<comment type="cofactor">
    <cofactor evidence="1 6">
        <name>pyridoxal 5'-phosphate</name>
        <dbReference type="ChEBI" id="CHEBI:597326"/>
    </cofactor>
</comment>
<evidence type="ECO:0000256" key="3">
    <source>
        <dbReference type="ARBA" id="ARBA00022576"/>
    </source>
</evidence>
<dbReference type="GO" id="GO:0008483">
    <property type="term" value="F:transaminase activity"/>
    <property type="evidence" value="ECO:0007669"/>
    <property type="project" value="UniProtKB-KW"/>
</dbReference>
<dbReference type="Pfam" id="PF00155">
    <property type="entry name" value="Aminotran_1_2"/>
    <property type="match status" value="1"/>
</dbReference>
<dbReference type="InterPro" id="IPR015421">
    <property type="entry name" value="PyrdxlP-dep_Trfase_major"/>
</dbReference>
<evidence type="ECO:0000256" key="1">
    <source>
        <dbReference type="ARBA" id="ARBA00001933"/>
    </source>
</evidence>
<dbReference type="SUPFAM" id="SSF53383">
    <property type="entry name" value="PLP-dependent transferases"/>
    <property type="match status" value="1"/>
</dbReference>
<keyword evidence="3 6" id="KW-0032">Aminotransferase</keyword>
<dbReference type="PANTHER" id="PTHR46383">
    <property type="entry name" value="ASPARTATE AMINOTRANSFERASE"/>
    <property type="match status" value="1"/>
</dbReference>
<evidence type="ECO:0000313" key="8">
    <source>
        <dbReference type="EMBL" id="MFC5454159.1"/>
    </source>
</evidence>
<dbReference type="InterPro" id="IPR004839">
    <property type="entry name" value="Aminotransferase_I/II_large"/>
</dbReference>
<keyword evidence="5" id="KW-0663">Pyridoxal phosphate</keyword>
<accession>A0ABW0KLI7</accession>